<dbReference type="Proteomes" id="UP000224854">
    <property type="component" value="Unassembled WGS sequence"/>
</dbReference>
<feature type="region of interest" description="Disordered" evidence="1">
    <location>
        <begin position="416"/>
        <end position="482"/>
    </location>
</feature>
<evidence type="ECO:0000256" key="1">
    <source>
        <dbReference type="SAM" id="MobiDB-lite"/>
    </source>
</evidence>
<name>A0A2C5YRE3_9HYPO</name>
<feature type="compositionally biased region" description="Acidic residues" evidence="1">
    <location>
        <begin position="472"/>
        <end position="482"/>
    </location>
</feature>
<feature type="compositionally biased region" description="Basic residues" evidence="1">
    <location>
        <begin position="319"/>
        <end position="330"/>
    </location>
</feature>
<dbReference type="OrthoDB" id="4207421at2759"/>
<dbReference type="EMBL" id="NJEU01000614">
    <property type="protein sequence ID" value="PHH72095.1"/>
    <property type="molecule type" value="Genomic_DNA"/>
</dbReference>
<feature type="compositionally biased region" description="Basic and acidic residues" evidence="1">
    <location>
        <begin position="460"/>
        <end position="471"/>
    </location>
</feature>
<feature type="compositionally biased region" description="Polar residues" evidence="1">
    <location>
        <begin position="331"/>
        <end position="353"/>
    </location>
</feature>
<organism evidence="2 3">
    <name type="scientific">Ophiocordyceps australis</name>
    <dbReference type="NCBI Taxonomy" id="1399860"/>
    <lineage>
        <taxon>Eukaryota</taxon>
        <taxon>Fungi</taxon>
        <taxon>Dikarya</taxon>
        <taxon>Ascomycota</taxon>
        <taxon>Pezizomycotina</taxon>
        <taxon>Sordariomycetes</taxon>
        <taxon>Hypocreomycetidae</taxon>
        <taxon>Hypocreales</taxon>
        <taxon>Ophiocordycipitaceae</taxon>
        <taxon>Ophiocordyceps</taxon>
    </lineage>
</organism>
<evidence type="ECO:0000313" key="2">
    <source>
        <dbReference type="EMBL" id="PHH72095.1"/>
    </source>
</evidence>
<accession>A0A2C5YRE3</accession>
<feature type="compositionally biased region" description="Basic and acidic residues" evidence="1">
    <location>
        <begin position="284"/>
        <end position="294"/>
    </location>
</feature>
<dbReference type="AlphaFoldDB" id="A0A2C5YRE3"/>
<feature type="region of interest" description="Disordered" evidence="1">
    <location>
        <begin position="268"/>
        <end position="357"/>
    </location>
</feature>
<reference evidence="2 3" key="1">
    <citation type="submission" date="2017-06" db="EMBL/GenBank/DDBJ databases">
        <title>Ant-infecting Ophiocordyceps genomes reveal a high diversity of potential behavioral manipulation genes and a possible major role for enterotoxins.</title>
        <authorList>
            <person name="De Bekker C."/>
            <person name="Evans H.C."/>
            <person name="Brachmann A."/>
            <person name="Hughes D.P."/>
        </authorList>
    </citation>
    <scope>NUCLEOTIDE SEQUENCE [LARGE SCALE GENOMIC DNA]</scope>
    <source>
        <strain evidence="2 3">1348a</strain>
    </source>
</reference>
<keyword evidence="3" id="KW-1185">Reference proteome</keyword>
<comment type="caution">
    <text evidence="2">The sequence shown here is derived from an EMBL/GenBank/DDBJ whole genome shotgun (WGS) entry which is preliminary data.</text>
</comment>
<protein>
    <submittedName>
        <fullName evidence="2">Uncharacterized protein</fullName>
    </submittedName>
</protein>
<evidence type="ECO:0000313" key="3">
    <source>
        <dbReference type="Proteomes" id="UP000224854"/>
    </source>
</evidence>
<proteinExistence type="predicted"/>
<feature type="compositionally biased region" description="Basic residues" evidence="1">
    <location>
        <begin position="437"/>
        <end position="449"/>
    </location>
</feature>
<feature type="compositionally biased region" description="Polar residues" evidence="1">
    <location>
        <begin position="423"/>
        <end position="436"/>
    </location>
</feature>
<gene>
    <name evidence="2" type="ORF">CDD82_6177</name>
</gene>
<sequence>MASTAATYGKKRSNLLRSLGSHRRQRCLSPLSENQVLDRFVTTSNPAHDNSPTVTRRITSRHSDSIDKIASALLDDDSADTFSHVQPAAGSLPLSKSTKILSINQPPRIEKKPNPLAMNPVWLDAQPAISAKGGGKQPSHCDKHVAKVSGTSLSRSISAPFPATSVSQYRDHTSFDYSPRSLGLSRIPHLEGSQKQHLASEPACTAVPFQNHAKGSDFSHLAKTDEINEKVRAMLAATEALKPTNSPTDASSKMSRIAPSRMLTKVTNAWERLYSRPSTPQTKDGNKRLRRGDPDTPEAQARLSVGSQEEAVVGDKNRANKNKGYHHKQRASGSSLATNNQVQACPQNPQSPFDSEKGFEYNLQDRILTEAPIGYSTPRAQSQDGACAIGSADGSAVEHDSSEMQVDVAREVKMGQEGATRGQARQLTLKPSQSTRNVRKPVQVHHVLSRNRTNPAKGCDMVKKHPSPSKEDLEELEQALQR</sequence>